<proteinExistence type="predicted"/>
<reference evidence="1 2" key="1">
    <citation type="journal article" date="2018" name="Front. Plant Sci.">
        <title>Red Clover (Trifolium pratense) and Zigzag Clover (T. medium) - A Picture of Genomic Similarities and Differences.</title>
        <authorList>
            <person name="Dluhosova J."/>
            <person name="Istvanek J."/>
            <person name="Nedelnik J."/>
            <person name="Repkova J."/>
        </authorList>
    </citation>
    <scope>NUCLEOTIDE SEQUENCE [LARGE SCALE GENOMIC DNA]</scope>
    <source>
        <strain evidence="2">cv. 10/8</strain>
        <tissue evidence="1">Leaf</tissue>
    </source>
</reference>
<evidence type="ECO:0000313" key="2">
    <source>
        <dbReference type="Proteomes" id="UP000265520"/>
    </source>
</evidence>
<dbReference type="AlphaFoldDB" id="A0A392U9G2"/>
<feature type="non-terminal residue" evidence="1">
    <location>
        <position position="1"/>
    </location>
</feature>
<sequence length="52" mass="5714">AMKGVDKDATKYLTHFQFGVEVSGGAEAILHSVNRVLAWASDMEMALWLCSQ</sequence>
<keyword evidence="2" id="KW-1185">Reference proteome</keyword>
<accession>A0A392U9G2</accession>
<name>A0A392U9G2_9FABA</name>
<evidence type="ECO:0000313" key="1">
    <source>
        <dbReference type="EMBL" id="MCI69090.1"/>
    </source>
</evidence>
<dbReference type="EMBL" id="LXQA010748943">
    <property type="protein sequence ID" value="MCI69090.1"/>
    <property type="molecule type" value="Genomic_DNA"/>
</dbReference>
<protein>
    <submittedName>
        <fullName evidence="1">Uncharacterized protein</fullName>
    </submittedName>
</protein>
<comment type="caution">
    <text evidence="1">The sequence shown here is derived from an EMBL/GenBank/DDBJ whole genome shotgun (WGS) entry which is preliminary data.</text>
</comment>
<dbReference type="Proteomes" id="UP000265520">
    <property type="component" value="Unassembled WGS sequence"/>
</dbReference>
<organism evidence="1 2">
    <name type="scientific">Trifolium medium</name>
    <dbReference type="NCBI Taxonomy" id="97028"/>
    <lineage>
        <taxon>Eukaryota</taxon>
        <taxon>Viridiplantae</taxon>
        <taxon>Streptophyta</taxon>
        <taxon>Embryophyta</taxon>
        <taxon>Tracheophyta</taxon>
        <taxon>Spermatophyta</taxon>
        <taxon>Magnoliopsida</taxon>
        <taxon>eudicotyledons</taxon>
        <taxon>Gunneridae</taxon>
        <taxon>Pentapetalae</taxon>
        <taxon>rosids</taxon>
        <taxon>fabids</taxon>
        <taxon>Fabales</taxon>
        <taxon>Fabaceae</taxon>
        <taxon>Papilionoideae</taxon>
        <taxon>50 kb inversion clade</taxon>
        <taxon>NPAAA clade</taxon>
        <taxon>Hologalegina</taxon>
        <taxon>IRL clade</taxon>
        <taxon>Trifolieae</taxon>
        <taxon>Trifolium</taxon>
    </lineage>
</organism>